<dbReference type="Gene3D" id="1.50.10.10">
    <property type="match status" value="1"/>
</dbReference>
<keyword evidence="3" id="KW-1185">Reference proteome</keyword>
<dbReference type="EMBL" id="JAUHQA010000001">
    <property type="protein sequence ID" value="MDN4481071.1"/>
    <property type="molecule type" value="Genomic_DNA"/>
</dbReference>
<accession>A0ABT8GIG8</accession>
<dbReference type="Proteomes" id="UP001172708">
    <property type="component" value="Unassembled WGS sequence"/>
</dbReference>
<proteinExistence type="predicted"/>
<gene>
    <name evidence="2" type="ORF">QQX02_09075</name>
</gene>
<evidence type="ECO:0000313" key="2">
    <source>
        <dbReference type="EMBL" id="MDN4481071.1"/>
    </source>
</evidence>
<name>A0ABT8GIG8_9MICO</name>
<dbReference type="Pfam" id="PF22422">
    <property type="entry name" value="MGH1-like_GH"/>
    <property type="match status" value="1"/>
</dbReference>
<dbReference type="InterPro" id="IPR008928">
    <property type="entry name" value="6-hairpin_glycosidase_sf"/>
</dbReference>
<dbReference type="InterPro" id="IPR054491">
    <property type="entry name" value="MGH1-like_GH"/>
</dbReference>
<dbReference type="SUPFAM" id="SSF48208">
    <property type="entry name" value="Six-hairpin glycosidases"/>
    <property type="match status" value="1"/>
</dbReference>
<protein>
    <recommendedName>
        <fullName evidence="1">Mannosylglycerate hydrolase MGH1-like glycoside hydrolase domain-containing protein</fullName>
    </recommendedName>
</protein>
<evidence type="ECO:0000313" key="3">
    <source>
        <dbReference type="Proteomes" id="UP001172708"/>
    </source>
</evidence>
<organism evidence="2 3">
    <name type="scientific">Demequina muriae</name>
    <dbReference type="NCBI Taxonomy" id="3051664"/>
    <lineage>
        <taxon>Bacteria</taxon>
        <taxon>Bacillati</taxon>
        <taxon>Actinomycetota</taxon>
        <taxon>Actinomycetes</taxon>
        <taxon>Micrococcales</taxon>
        <taxon>Demequinaceae</taxon>
        <taxon>Demequina</taxon>
    </lineage>
</organism>
<dbReference type="InterPro" id="IPR012341">
    <property type="entry name" value="6hp_glycosidase-like_sf"/>
</dbReference>
<sequence>MNSLDDARSRLHAASAAARAGLSTDHPLSSGLLEAGVRFSSVGGTLEARWDQALRELAQCISPFAGGASVVSEGGVYHGAWIESTGTASTEVLTRFAPEVSEATHRLFATHMRDDGLMPYKVTSDGPGFSQIQIVSPLARAVWNHHRLCGGAPDHLRTMYEAMARMDAWLARHRDTRGTGGVEAFCTFDTGHDLSPRFWGVADRCVDGDATRWDDSDPLLPLVAPDLTANVACQRSYLALIAEELGEDGEPWRERARTSEASLWRECFDEEDEFFYDMEATGTRRRLQSDVLLRVLACEIGDGAMVSRALERYLMNRTKFLAGYGLTSIALDDPRFDRDFSRNSWGGPTNALTMLRTPAAFEHQGRVAELGMLSTPMIEALAAADRFPQCFDPWSGDAGFTEVYSPAILWFLDAIERHCGILPQPDGELWCSALAPTRMGHGTAADAVAYARTHAGVAYELAMDDHVAQLWRDGDLWLTFPRGWRIVLDAAGDLDTVVGLSPAPVSGDLTIGPDVLSLTLAGNDRVAVHGGTRGGRTSIGVITPRS</sequence>
<feature type="domain" description="Mannosylglycerate hydrolase MGH1-like glycoside hydrolase" evidence="1">
    <location>
        <begin position="79"/>
        <end position="399"/>
    </location>
</feature>
<dbReference type="RefSeq" id="WP_301142583.1">
    <property type="nucleotide sequence ID" value="NZ_JAUHQA010000001.1"/>
</dbReference>
<comment type="caution">
    <text evidence="2">The sequence shown here is derived from an EMBL/GenBank/DDBJ whole genome shotgun (WGS) entry which is preliminary data.</text>
</comment>
<evidence type="ECO:0000259" key="1">
    <source>
        <dbReference type="Pfam" id="PF22422"/>
    </source>
</evidence>
<reference evidence="2" key="1">
    <citation type="submission" date="2023-06" db="EMBL/GenBank/DDBJ databases">
        <title>Egi l300058.</title>
        <authorList>
            <person name="Gao L."/>
            <person name="Fang B.-Z."/>
            <person name="Li W.-J."/>
        </authorList>
    </citation>
    <scope>NUCLEOTIDE SEQUENCE</scope>
    <source>
        <strain evidence="2">EGI L300058</strain>
    </source>
</reference>